<dbReference type="Gene3D" id="3.30.200.20">
    <property type="entry name" value="Phosphorylase Kinase, domain 1"/>
    <property type="match status" value="1"/>
</dbReference>
<dbReference type="Gene3D" id="3.90.1200.10">
    <property type="match status" value="2"/>
</dbReference>
<dbReference type="EMBL" id="CAJOBI010002073">
    <property type="protein sequence ID" value="CAF3913083.1"/>
    <property type="molecule type" value="Genomic_DNA"/>
</dbReference>
<evidence type="ECO:0000256" key="2">
    <source>
        <dbReference type="ARBA" id="ARBA00023264"/>
    </source>
</evidence>
<evidence type="ECO:0000313" key="10">
    <source>
        <dbReference type="Proteomes" id="UP000663824"/>
    </source>
</evidence>
<sequence length="406" mass="47567">MSASANTAIPYEEAIVDVNSLEIAGRLICSIKQRWATNKLVFKNLNNDDHLVRYVVFLKDNENEEYSAILRIYPTNSDVYTDHREQLRLLTHLAHHQQAPQILLTFTNGYFSSYIQGKILDIREQRTHELIAQKLAKLHSIPIKFHGPQLSDKLMHFIDLFTNKNLALHDRLLKMKNENENSNSQNIKSVFKSLKTAIGFNKPPVFPLTFVELALRLKDISWTEISDDIDRMKLIFDNNWSSLTIPVVLCLNNMTTNNFVCDIKDQSISIIDFDHCSHNYYLIDIVSYFLAMAKDNYDTKYPARPVQKLFLIQYLKYSKFNLSTIIYNQYQPSDSELEYLCYLCDSLIAPIHLYWALWAFLQALLTKPTSTFDYVNYGKIRLAQYYKHRKDFFHSVNHTEKDMPKF</sequence>
<dbReference type="Proteomes" id="UP000676336">
    <property type="component" value="Unassembled WGS sequence"/>
</dbReference>
<evidence type="ECO:0000313" key="6">
    <source>
        <dbReference type="EMBL" id="CAF1326499.1"/>
    </source>
</evidence>
<keyword evidence="2" id="KW-1208">Phospholipid metabolism</keyword>
<keyword evidence="1" id="KW-0444">Lipid biosynthesis</keyword>
<dbReference type="Proteomes" id="UP000663855">
    <property type="component" value="Unassembled WGS sequence"/>
</dbReference>
<dbReference type="GO" id="GO:0006646">
    <property type="term" value="P:phosphatidylethanolamine biosynthetic process"/>
    <property type="evidence" value="ECO:0007669"/>
    <property type="project" value="TreeGrafter"/>
</dbReference>
<reference evidence="8" key="1">
    <citation type="submission" date="2021-02" db="EMBL/GenBank/DDBJ databases">
        <authorList>
            <person name="Nowell W R."/>
        </authorList>
    </citation>
    <scope>NUCLEOTIDE SEQUENCE</scope>
</reference>
<dbReference type="PANTHER" id="PTHR22603">
    <property type="entry name" value="CHOLINE/ETHANOALAMINE KINASE"/>
    <property type="match status" value="1"/>
</dbReference>
<dbReference type="GO" id="GO:0004305">
    <property type="term" value="F:ethanolamine kinase activity"/>
    <property type="evidence" value="ECO:0007669"/>
    <property type="project" value="UniProtKB-EC"/>
</dbReference>
<evidence type="ECO:0000313" key="7">
    <source>
        <dbReference type="EMBL" id="CAF1637173.1"/>
    </source>
</evidence>
<comment type="pathway">
    <text evidence="3">Phospholipid metabolism; phosphatidylethanolamine biosynthesis; phosphatidylethanolamine from ethanolamine: step 1/3.</text>
</comment>
<keyword evidence="1" id="KW-0443">Lipid metabolism</keyword>
<dbReference type="EMBL" id="CAJNOW010014942">
    <property type="protein sequence ID" value="CAF1637173.1"/>
    <property type="molecule type" value="Genomic_DNA"/>
</dbReference>
<dbReference type="Proteomes" id="UP000663834">
    <property type="component" value="Unassembled WGS sequence"/>
</dbReference>
<dbReference type="GO" id="GO:0005737">
    <property type="term" value="C:cytoplasm"/>
    <property type="evidence" value="ECO:0007669"/>
    <property type="project" value="TreeGrafter"/>
</dbReference>
<evidence type="ECO:0000256" key="4">
    <source>
        <dbReference type="ARBA" id="ARBA00038211"/>
    </source>
</evidence>
<evidence type="ECO:0000256" key="3">
    <source>
        <dbReference type="ARBA" id="ARBA00037883"/>
    </source>
</evidence>
<keyword evidence="1" id="KW-0594">Phospholipid biosynthesis</keyword>
<dbReference type="Pfam" id="PF01633">
    <property type="entry name" value="Choline_kinase"/>
    <property type="match status" value="1"/>
</dbReference>
<dbReference type="SUPFAM" id="SSF56112">
    <property type="entry name" value="Protein kinase-like (PK-like)"/>
    <property type="match status" value="1"/>
</dbReference>
<name>A0A817AMB8_9BILA</name>
<dbReference type="OrthoDB" id="10267235at2759"/>
<dbReference type="PANTHER" id="PTHR22603:SF66">
    <property type="entry name" value="ETHANOLAMINE KINASE"/>
    <property type="match status" value="1"/>
</dbReference>
<evidence type="ECO:0000256" key="1">
    <source>
        <dbReference type="ARBA" id="ARBA00023209"/>
    </source>
</evidence>
<organism evidence="8 10">
    <name type="scientific">Rotaria magnacalcarata</name>
    <dbReference type="NCBI Taxonomy" id="392030"/>
    <lineage>
        <taxon>Eukaryota</taxon>
        <taxon>Metazoa</taxon>
        <taxon>Spiralia</taxon>
        <taxon>Gnathifera</taxon>
        <taxon>Rotifera</taxon>
        <taxon>Eurotatoria</taxon>
        <taxon>Bdelloidea</taxon>
        <taxon>Philodinida</taxon>
        <taxon>Philodinidae</taxon>
        <taxon>Rotaria</taxon>
    </lineage>
</organism>
<evidence type="ECO:0000313" key="8">
    <source>
        <dbReference type="EMBL" id="CAF2265514.1"/>
    </source>
</evidence>
<evidence type="ECO:0000313" key="9">
    <source>
        <dbReference type="EMBL" id="CAF3913083.1"/>
    </source>
</evidence>
<gene>
    <name evidence="6" type="ORF">CJN711_LOCUS18205</name>
    <name evidence="7" type="ORF">KQP761_LOCUS27325</name>
    <name evidence="8" type="ORF">MBJ925_LOCUS39020</name>
    <name evidence="9" type="ORF">SMN809_LOCUS7257</name>
</gene>
<comment type="caution">
    <text evidence="8">The sequence shown here is derived from an EMBL/GenBank/DDBJ whole genome shotgun (WGS) entry which is preliminary data.</text>
</comment>
<comment type="similarity">
    <text evidence="4">Belongs to the choline/ethanolamine kinase family.</text>
</comment>
<dbReference type="InterPro" id="IPR011009">
    <property type="entry name" value="Kinase-like_dom_sf"/>
</dbReference>
<protein>
    <recommendedName>
        <fullName evidence="5">ethanolamine kinase</fullName>
        <ecNumber evidence="5">2.7.1.82</ecNumber>
    </recommendedName>
</protein>
<dbReference type="EMBL" id="CAJNRE010021961">
    <property type="protein sequence ID" value="CAF2265514.1"/>
    <property type="molecule type" value="Genomic_DNA"/>
</dbReference>
<dbReference type="Proteomes" id="UP000663824">
    <property type="component" value="Unassembled WGS sequence"/>
</dbReference>
<dbReference type="EC" id="2.7.1.82" evidence="5"/>
<proteinExistence type="inferred from homology"/>
<dbReference type="AlphaFoldDB" id="A0A817AMB8"/>
<dbReference type="EMBL" id="CAJNOV010008543">
    <property type="protein sequence ID" value="CAF1326499.1"/>
    <property type="molecule type" value="Genomic_DNA"/>
</dbReference>
<evidence type="ECO:0000256" key="5">
    <source>
        <dbReference type="ARBA" id="ARBA00038874"/>
    </source>
</evidence>
<accession>A0A817AMB8</accession>